<dbReference type="EC" id="3.4.19.12" evidence="3"/>
<dbReference type="CDD" id="cd14385">
    <property type="entry name" value="UBA1_spUBP14_like"/>
    <property type="match status" value="1"/>
</dbReference>
<dbReference type="InterPro" id="IPR015940">
    <property type="entry name" value="UBA"/>
</dbReference>
<evidence type="ECO:0000256" key="1">
    <source>
        <dbReference type="ARBA" id="ARBA00000707"/>
    </source>
</evidence>
<evidence type="ECO:0000256" key="10">
    <source>
        <dbReference type="ARBA" id="ARBA00022807"/>
    </source>
</evidence>
<gene>
    <name evidence="14" type="ORF">BJ554DRAFT_6017</name>
</gene>
<dbReference type="FunFam" id="1.10.8.10:FF:000103">
    <property type="entry name" value="Ubiquitin carboxyl-terminal hydrolase"/>
    <property type="match status" value="1"/>
</dbReference>
<dbReference type="SUPFAM" id="SSF54001">
    <property type="entry name" value="Cysteine proteinases"/>
    <property type="match status" value="1"/>
</dbReference>
<evidence type="ECO:0000256" key="11">
    <source>
        <dbReference type="ARBA" id="ARBA00022833"/>
    </source>
</evidence>
<name>A0A8H7ZYL7_9FUNG</name>
<dbReference type="PROSITE" id="PS50030">
    <property type="entry name" value="UBA"/>
    <property type="match status" value="2"/>
</dbReference>
<dbReference type="Pfam" id="PF22562">
    <property type="entry name" value="UBA_7"/>
    <property type="match status" value="1"/>
</dbReference>
<dbReference type="SUPFAM" id="SSF46934">
    <property type="entry name" value="UBA-like"/>
    <property type="match status" value="1"/>
</dbReference>
<evidence type="ECO:0000313" key="15">
    <source>
        <dbReference type="Proteomes" id="UP000673691"/>
    </source>
</evidence>
<keyword evidence="8" id="KW-0833">Ubl conjugation pathway</keyword>
<proteinExistence type="inferred from homology"/>
<evidence type="ECO:0000256" key="9">
    <source>
        <dbReference type="ARBA" id="ARBA00022801"/>
    </source>
</evidence>
<keyword evidence="6" id="KW-0677">Repeat</keyword>
<feature type="domain" description="UBA" evidence="12">
    <location>
        <begin position="153"/>
        <end position="194"/>
    </location>
</feature>
<dbReference type="InterPro" id="IPR038765">
    <property type="entry name" value="Papain-like_cys_pep_sf"/>
</dbReference>
<dbReference type="Gene3D" id="3.90.70.10">
    <property type="entry name" value="Cysteine proteinases"/>
    <property type="match status" value="1"/>
</dbReference>
<dbReference type="EMBL" id="JAEFCI010003210">
    <property type="protein sequence ID" value="KAG5461740.1"/>
    <property type="molecule type" value="Genomic_DNA"/>
</dbReference>
<keyword evidence="5" id="KW-0479">Metal-binding</keyword>
<dbReference type="PANTHER" id="PTHR24006:SF664">
    <property type="entry name" value="UBIQUITIN CARBOXYL-TERMINAL HYDROLASE"/>
    <property type="match status" value="1"/>
</dbReference>
<comment type="catalytic activity">
    <reaction evidence="1">
        <text>Thiol-dependent hydrolysis of ester, thioester, amide, peptide and isopeptide bonds formed by the C-terminal Gly of ubiquitin (a 76-residue protein attached to proteins as an intracellular targeting signal).</text>
        <dbReference type="EC" id="3.4.19.12"/>
    </reaction>
</comment>
<dbReference type="GO" id="GO:0006508">
    <property type="term" value="P:proteolysis"/>
    <property type="evidence" value="ECO:0007669"/>
    <property type="project" value="UniProtKB-KW"/>
</dbReference>
<dbReference type="GO" id="GO:0016579">
    <property type="term" value="P:protein deubiquitination"/>
    <property type="evidence" value="ECO:0007669"/>
    <property type="project" value="InterPro"/>
</dbReference>
<dbReference type="InterPro" id="IPR018200">
    <property type="entry name" value="USP_CS"/>
</dbReference>
<dbReference type="InterPro" id="IPR028889">
    <property type="entry name" value="USP"/>
</dbReference>
<dbReference type="Gene3D" id="1.10.8.10">
    <property type="entry name" value="DNA helicase RuvA subunit, C-terminal domain"/>
    <property type="match status" value="3"/>
</dbReference>
<accession>A0A8H7ZYL7</accession>
<dbReference type="GO" id="GO:0004843">
    <property type="term" value="F:cysteine-type deubiquitinase activity"/>
    <property type="evidence" value="ECO:0007669"/>
    <property type="project" value="UniProtKB-EC"/>
</dbReference>
<feature type="domain" description="USP" evidence="13">
    <location>
        <begin position="1"/>
        <end position="370"/>
    </location>
</feature>
<dbReference type="PROSITE" id="PS00973">
    <property type="entry name" value="USP_2"/>
    <property type="match status" value="1"/>
</dbReference>
<comment type="similarity">
    <text evidence="2">Belongs to the peptidase C19 family.</text>
</comment>
<dbReference type="PANTHER" id="PTHR24006">
    <property type="entry name" value="UBIQUITIN CARBOXYL-TERMINAL HYDROLASE"/>
    <property type="match status" value="1"/>
</dbReference>
<dbReference type="PROSITE" id="PS50235">
    <property type="entry name" value="USP_3"/>
    <property type="match status" value="1"/>
</dbReference>
<keyword evidence="15" id="KW-1185">Reference proteome</keyword>
<keyword evidence="9" id="KW-0378">Hydrolase</keyword>
<evidence type="ECO:0000256" key="6">
    <source>
        <dbReference type="ARBA" id="ARBA00022737"/>
    </source>
</evidence>
<sequence>MDVDGAGKKNQQREFNEVNIEECFDLFTAQEMIPDWRCPNCQKKMVAVKWAFRSLPASNTTLTQRFATFPDVLVVHTRRFELESWVPKKLGQLELRERIPNGASLTHPLGRPDIPIAVTFGILDLEKYRSTGKLSSEQVLPEDDAVGAASGLAVDEVALEQLMAMGFPKVRCQRALLKTGNNGSEVAMNWLFEHMEDQDIDDPIDAGESTSAQVSEAEVSMLADMGFTPAQARKALRETVSDDGQEPKPVHTAADLIFRYVFGVVFAKNNDVERAVEWLFSHPEETGEEAAAVPVAKQNTADALKKGRFSLKAFVSHKGTSVHCGHYVAHIRNVGGAAGDNEWTMFNDEKVVAAPNPPVDQAYILIFERREE</sequence>
<dbReference type="CDD" id="cd14297">
    <property type="entry name" value="UBA2_spUBP14_like"/>
    <property type="match status" value="1"/>
</dbReference>
<protein>
    <recommendedName>
        <fullName evidence="3">ubiquitinyl hydrolase 1</fullName>
        <ecNumber evidence="3">3.4.19.12</ecNumber>
    </recommendedName>
</protein>
<evidence type="ECO:0000256" key="7">
    <source>
        <dbReference type="ARBA" id="ARBA00022771"/>
    </source>
</evidence>
<dbReference type="Proteomes" id="UP000673691">
    <property type="component" value="Unassembled WGS sequence"/>
</dbReference>
<dbReference type="InterPro" id="IPR009060">
    <property type="entry name" value="UBA-like_sf"/>
</dbReference>
<reference evidence="14 15" key="1">
    <citation type="journal article" name="Sci. Rep.">
        <title>Genome-scale phylogenetic analyses confirm Olpidium as the closest living zoosporic fungus to the non-flagellated, terrestrial fungi.</title>
        <authorList>
            <person name="Chang Y."/>
            <person name="Rochon D."/>
            <person name="Sekimoto S."/>
            <person name="Wang Y."/>
            <person name="Chovatia M."/>
            <person name="Sandor L."/>
            <person name="Salamov A."/>
            <person name="Grigoriev I.V."/>
            <person name="Stajich J.E."/>
            <person name="Spatafora J.W."/>
        </authorList>
    </citation>
    <scope>NUCLEOTIDE SEQUENCE [LARGE SCALE GENOMIC DNA]</scope>
    <source>
        <strain evidence="14">S191</strain>
    </source>
</reference>
<keyword evidence="4" id="KW-0645">Protease</keyword>
<dbReference type="GO" id="GO:0005829">
    <property type="term" value="C:cytosol"/>
    <property type="evidence" value="ECO:0007669"/>
    <property type="project" value="TreeGrafter"/>
</dbReference>
<evidence type="ECO:0000256" key="2">
    <source>
        <dbReference type="ARBA" id="ARBA00009085"/>
    </source>
</evidence>
<keyword evidence="11" id="KW-0862">Zinc</keyword>
<keyword evidence="7" id="KW-0863">Zinc-finger</keyword>
<dbReference type="GO" id="GO:0005634">
    <property type="term" value="C:nucleus"/>
    <property type="evidence" value="ECO:0007669"/>
    <property type="project" value="TreeGrafter"/>
</dbReference>
<dbReference type="OrthoDB" id="361536at2759"/>
<evidence type="ECO:0000259" key="13">
    <source>
        <dbReference type="PROSITE" id="PS50235"/>
    </source>
</evidence>
<evidence type="ECO:0000259" key="12">
    <source>
        <dbReference type="PROSITE" id="PS50030"/>
    </source>
</evidence>
<comment type="caution">
    <text evidence="14">The sequence shown here is derived from an EMBL/GenBank/DDBJ whole genome shotgun (WGS) entry which is preliminary data.</text>
</comment>
<evidence type="ECO:0000256" key="4">
    <source>
        <dbReference type="ARBA" id="ARBA00022670"/>
    </source>
</evidence>
<evidence type="ECO:0000256" key="3">
    <source>
        <dbReference type="ARBA" id="ARBA00012759"/>
    </source>
</evidence>
<dbReference type="InterPro" id="IPR050164">
    <property type="entry name" value="Peptidase_C19"/>
</dbReference>
<evidence type="ECO:0000313" key="14">
    <source>
        <dbReference type="EMBL" id="KAG5461740.1"/>
    </source>
</evidence>
<organism evidence="14 15">
    <name type="scientific">Olpidium bornovanus</name>
    <dbReference type="NCBI Taxonomy" id="278681"/>
    <lineage>
        <taxon>Eukaryota</taxon>
        <taxon>Fungi</taxon>
        <taxon>Fungi incertae sedis</taxon>
        <taxon>Olpidiomycota</taxon>
        <taxon>Olpidiomycotina</taxon>
        <taxon>Olpidiomycetes</taxon>
        <taxon>Olpidiales</taxon>
        <taxon>Olpidiaceae</taxon>
        <taxon>Olpidium</taxon>
    </lineage>
</organism>
<dbReference type="SMART" id="SM00165">
    <property type="entry name" value="UBA"/>
    <property type="match status" value="2"/>
</dbReference>
<feature type="domain" description="UBA" evidence="12">
    <location>
        <begin position="213"/>
        <end position="260"/>
    </location>
</feature>
<dbReference type="GO" id="GO:0008270">
    <property type="term" value="F:zinc ion binding"/>
    <property type="evidence" value="ECO:0007669"/>
    <property type="project" value="UniProtKB-KW"/>
</dbReference>
<evidence type="ECO:0000256" key="8">
    <source>
        <dbReference type="ARBA" id="ARBA00022786"/>
    </source>
</evidence>
<dbReference type="AlphaFoldDB" id="A0A8H7ZYL7"/>
<keyword evidence="10" id="KW-0788">Thiol protease</keyword>
<evidence type="ECO:0000256" key="5">
    <source>
        <dbReference type="ARBA" id="ARBA00022723"/>
    </source>
</evidence>